<comment type="similarity">
    <text evidence="1">Belongs to the carotenoid/retinoid oxidoreductase family. CrtISO subfamily.</text>
</comment>
<keyword evidence="2" id="KW-0285">Flavoprotein</keyword>
<protein>
    <submittedName>
        <fullName evidence="7">Uncharacterized protein</fullName>
    </submittedName>
</protein>
<evidence type="ECO:0000256" key="1">
    <source>
        <dbReference type="ARBA" id="ARBA00005855"/>
    </source>
</evidence>
<keyword evidence="6" id="KW-0520">NAD</keyword>
<keyword evidence="8" id="KW-1185">Reference proteome</keyword>
<evidence type="ECO:0000256" key="5">
    <source>
        <dbReference type="ARBA" id="ARBA00022857"/>
    </source>
</evidence>
<dbReference type="PRINTS" id="PR00368">
    <property type="entry name" value="FADPNR"/>
</dbReference>
<dbReference type="AlphaFoldDB" id="A0AA88PUJ1"/>
<dbReference type="Pfam" id="PF01593">
    <property type="entry name" value="Amino_oxidase"/>
    <property type="match status" value="1"/>
</dbReference>
<dbReference type="Proteomes" id="UP001187343">
    <property type="component" value="Unassembled WGS sequence"/>
</dbReference>
<evidence type="ECO:0000313" key="7">
    <source>
        <dbReference type="EMBL" id="KAK2904740.1"/>
    </source>
</evidence>
<dbReference type="Gene3D" id="3.50.50.60">
    <property type="entry name" value="FAD/NAD(P)-binding domain"/>
    <property type="match status" value="2"/>
</dbReference>
<dbReference type="SUPFAM" id="SSF51905">
    <property type="entry name" value="FAD/NAD(P)-binding domain"/>
    <property type="match status" value="1"/>
</dbReference>
<name>A0AA88PUJ1_9TELE</name>
<dbReference type="InterPro" id="IPR036188">
    <property type="entry name" value="FAD/NAD-bd_sf"/>
</dbReference>
<keyword evidence="3" id="KW-0732">Signal</keyword>
<dbReference type="GO" id="GO:0016491">
    <property type="term" value="F:oxidoreductase activity"/>
    <property type="evidence" value="ECO:0007669"/>
    <property type="project" value="InterPro"/>
</dbReference>
<gene>
    <name evidence="7" type="ORF">Q8A67_006539</name>
</gene>
<dbReference type="PANTHER" id="PTHR46091:SF2">
    <property type="entry name" value="AMINE OXIDASE DOMAIN-CONTAINING PROTEIN"/>
    <property type="match status" value="1"/>
</dbReference>
<evidence type="ECO:0000256" key="3">
    <source>
        <dbReference type="ARBA" id="ARBA00022729"/>
    </source>
</evidence>
<comment type="caution">
    <text evidence="7">The sequence shown here is derived from an EMBL/GenBank/DDBJ whole genome shotgun (WGS) entry which is preliminary data.</text>
</comment>
<evidence type="ECO:0000313" key="8">
    <source>
        <dbReference type="Proteomes" id="UP001187343"/>
    </source>
</evidence>
<accession>A0AA88PUJ1</accession>
<dbReference type="InterPro" id="IPR002937">
    <property type="entry name" value="Amino_oxidase"/>
</dbReference>
<dbReference type="EMBL" id="JAUYZG010000006">
    <property type="protein sequence ID" value="KAK2904740.1"/>
    <property type="molecule type" value="Genomic_DNA"/>
</dbReference>
<dbReference type="PANTHER" id="PTHR46091">
    <property type="entry name" value="BLR7054 PROTEIN"/>
    <property type="match status" value="1"/>
</dbReference>
<evidence type="ECO:0000256" key="2">
    <source>
        <dbReference type="ARBA" id="ARBA00022630"/>
    </source>
</evidence>
<keyword evidence="4" id="KW-0274">FAD</keyword>
<reference evidence="7" key="1">
    <citation type="submission" date="2023-08" db="EMBL/GenBank/DDBJ databases">
        <title>Chromosome-level Genome Assembly of mud carp (Cirrhinus molitorella).</title>
        <authorList>
            <person name="Liu H."/>
        </authorList>
    </citation>
    <scope>NUCLEOTIDE SEQUENCE</scope>
    <source>
        <strain evidence="7">Prfri</strain>
        <tissue evidence="7">Muscle</tissue>
    </source>
</reference>
<sequence>MQWILLFLEWLVDWARGTYWNLFGRRSRLCRGTISPPGPLVLDQNKKNRYLRKEFDQFEVPKNLDVIVIGSGIGGLTAAAVLAKLRKKVLVLEQDKQAGGLCKTFTENGFEFDYGFHYLGQLHENGFLKVALDLITDGQVHFAEQGSHVDTVVIGTGAQYKKYTIYNGKTQMEAHLKKQFPNDTKAVEELFKIMKICSEKIHLLCMLKMFPLWFARFILWSGIADSISPIFKYSRTSTTDVVKSLTSNQDLLTVFSQIFYGVPPKKSSCMIDALFLHHSKRGVYYPKGGASEIPYHIVKVVEKNGGKVLVNAPVSSILVEGKQNACGVTVKTGGKYVEIRAPVTISSAGMFTTFKKLLPPEIQANPEAQNYMNTLKPGKGFFQVFAGFNATMEELGISSTNMRLYKSNNMDEMMDEYFDLDKDVAPDHIPMMYVSFPSAKDPTSCIRFPGQSRMVIHTMVNPKWFEQWNNINETERGEDYEKYKMRFANHLFDWVCVHFPKLKEKLAVLHAVTRVNMPGLEATCGSMPMAEHNLERYQPLNIAMTRCNTPVKNLYLTGQDVFSAGYSGALHGGLLCASTVLDRCLYVDLLLQQKKLKGKVVKKLESSDY</sequence>
<evidence type="ECO:0000256" key="6">
    <source>
        <dbReference type="ARBA" id="ARBA00023027"/>
    </source>
</evidence>
<keyword evidence="5" id="KW-0521">NADP</keyword>
<evidence type="ECO:0000256" key="4">
    <source>
        <dbReference type="ARBA" id="ARBA00022827"/>
    </source>
</evidence>
<organism evidence="7 8">
    <name type="scientific">Cirrhinus molitorella</name>
    <name type="common">mud carp</name>
    <dbReference type="NCBI Taxonomy" id="172907"/>
    <lineage>
        <taxon>Eukaryota</taxon>
        <taxon>Metazoa</taxon>
        <taxon>Chordata</taxon>
        <taxon>Craniata</taxon>
        <taxon>Vertebrata</taxon>
        <taxon>Euteleostomi</taxon>
        <taxon>Actinopterygii</taxon>
        <taxon>Neopterygii</taxon>
        <taxon>Teleostei</taxon>
        <taxon>Ostariophysi</taxon>
        <taxon>Cypriniformes</taxon>
        <taxon>Cyprinidae</taxon>
        <taxon>Labeoninae</taxon>
        <taxon>Labeonini</taxon>
        <taxon>Cirrhinus</taxon>
    </lineage>
</organism>
<proteinExistence type="inferred from homology"/>
<dbReference type="InterPro" id="IPR052206">
    <property type="entry name" value="Retinol_saturase"/>
</dbReference>